<feature type="region of interest" description="Disordered" evidence="1">
    <location>
        <begin position="837"/>
        <end position="910"/>
    </location>
</feature>
<proteinExistence type="predicted"/>
<evidence type="ECO:0000313" key="3">
    <source>
        <dbReference type="Proteomes" id="UP001497392"/>
    </source>
</evidence>
<protein>
    <submittedName>
        <fullName evidence="2">G392 protein</fullName>
    </submittedName>
</protein>
<feature type="compositionally biased region" description="Low complexity" evidence="1">
    <location>
        <begin position="877"/>
        <end position="887"/>
    </location>
</feature>
<dbReference type="SUPFAM" id="SSF48371">
    <property type="entry name" value="ARM repeat"/>
    <property type="match status" value="1"/>
</dbReference>
<evidence type="ECO:0000256" key="1">
    <source>
        <dbReference type="SAM" id="MobiDB-lite"/>
    </source>
</evidence>
<feature type="compositionally biased region" description="Low complexity" evidence="1">
    <location>
        <begin position="216"/>
        <end position="231"/>
    </location>
</feature>
<comment type="caution">
    <text evidence="2">The sequence shown here is derived from an EMBL/GenBank/DDBJ whole genome shotgun (WGS) entry which is preliminary data.</text>
</comment>
<feature type="region of interest" description="Disordered" evidence="1">
    <location>
        <begin position="212"/>
        <end position="249"/>
    </location>
</feature>
<accession>A0ABP1FHK7</accession>
<dbReference type="InterPro" id="IPR016024">
    <property type="entry name" value="ARM-type_fold"/>
</dbReference>
<sequence>MAFLSSVSGADAVFLALVDRARAEPLRYPASAEALKQMDILCSQITTAVRPPQPLSGTLRRSVSYLQTLVGRKAAALNVQLLRVDGTYGDKAFQGGHTLSLRSAKAAPDRELLAPEGDETEDASELAAIFSSAQAAEDEADVGVAICPDLLTARWGGQAPSTVVGQGPCGAFLPCLSWATEPASGRKRPYDHDKAMAREAAELQEQLTAIASAENTQSQPTEPEEATPASESTRRAGQNHRLSSAPPSIDSLQEKDIEAILGIVCSNTSMPSIWGDVGKSQNVGADSASNGSSTQDEEACCSVLAHLLVDMWQRAGPATSFSLACILLKRLLSSARVDTQARAFDILLNLAACISSSMSKGQPAVDNIAALQEWTRLLLFELLHTISQKQGVDEKLWAAALGCLCQLCMQQGALIQQHTKALSPRAAVGLLHACTRYHWSDALHTTLVCLATSTLYDEGAQKIDLSAPPSAVRASTGSLREQDDSNGEAQIGGFDQDDDAASFRTAEGNSDEAAALGDQAESVHGELNPEKLEAYGGAQEVARQLARACSSQARRNLLCILLDCVLEQAAADNGAEQEEEEITNGDELSAPSVAALREACRCIAGSSAADALGVAFHCGMPGFAMPLAAAVWEQSGRADEEAEDSEELQQALLVLLARLEALAVSAAAGELMPALTPALAQSLADVSGADAAPEDSAAVWECLSDLLCSPDANAAQLAESWLLRLLMAAAQRQLGDTDDEAPKGGAATSTVALLPSLPEDSTQSTPDPVDIGFRDQPHLALLLQHALSQARAGANTAVRLVAVVRRLLALVKLRCALPQHAWSMELHHAPVSPPYLRSLRGPGRSICTPRVSSSGKRHSRMSSSLDGTMRRLRLSDDASLSPSSADLEPGLPRRPLTDRPSSRLASTSQELKGHQLSMLAMDEEGSLDADSAEGTTEHRHSASNSQSRAGLSEAEEQPGSAIRRLPSGMRLDLSRARRSSSEGMEAGSFPEDSLWLEQDAAGITLATLHLLSQWLLQAPQACRQEAFQELGQDLMRALTSPLPSVQQKVRATQNAGALQSSGPVTAFLEAQTGCPFPLLSKVPASLLARTLEELQHVPDQASGLSSLQDLRLSVFLLLVSRIVKDRSALKSIGGPGVFVQMLEDGNARMRHIAAAFLQGHYSVSQRQGFCQGVRHLVLQAQQSPGDKRLRTKYLQVTTLLNLRFVDPAR</sequence>
<reference evidence="2 3" key="1">
    <citation type="submission" date="2024-06" db="EMBL/GenBank/DDBJ databases">
        <authorList>
            <person name="Kraege A."/>
            <person name="Thomma B."/>
        </authorList>
    </citation>
    <scope>NUCLEOTIDE SEQUENCE [LARGE SCALE GENOMIC DNA]</scope>
</reference>
<dbReference type="PANTHER" id="PTHR34958:SF1">
    <property type="entry name" value="ARMADILLO-LIKE HELICAL DOMAIN-CONTAINING PROTEIN"/>
    <property type="match status" value="1"/>
</dbReference>
<dbReference type="EMBL" id="CAXHTA020000001">
    <property type="protein sequence ID" value="CAL5218684.1"/>
    <property type="molecule type" value="Genomic_DNA"/>
</dbReference>
<gene>
    <name evidence="2" type="primary">g392</name>
    <name evidence="2" type="ORF">VP750_LOCUS343</name>
</gene>
<feature type="region of interest" description="Disordered" evidence="1">
    <location>
        <begin position="925"/>
        <end position="988"/>
    </location>
</feature>
<organism evidence="2 3">
    <name type="scientific">Coccomyxa viridis</name>
    <dbReference type="NCBI Taxonomy" id="1274662"/>
    <lineage>
        <taxon>Eukaryota</taxon>
        <taxon>Viridiplantae</taxon>
        <taxon>Chlorophyta</taxon>
        <taxon>core chlorophytes</taxon>
        <taxon>Trebouxiophyceae</taxon>
        <taxon>Trebouxiophyceae incertae sedis</taxon>
        <taxon>Coccomyxaceae</taxon>
        <taxon>Coccomyxa</taxon>
    </lineage>
</organism>
<keyword evidence="3" id="KW-1185">Reference proteome</keyword>
<evidence type="ECO:0000313" key="2">
    <source>
        <dbReference type="EMBL" id="CAL5218684.1"/>
    </source>
</evidence>
<dbReference type="PANTHER" id="PTHR34958">
    <property type="entry name" value="CONDITIONAL LOSS-OF-GROWTH 1"/>
    <property type="match status" value="1"/>
</dbReference>
<dbReference type="Proteomes" id="UP001497392">
    <property type="component" value="Unassembled WGS sequence"/>
</dbReference>
<feature type="region of interest" description="Disordered" evidence="1">
    <location>
        <begin position="467"/>
        <end position="515"/>
    </location>
</feature>
<name>A0ABP1FHK7_9CHLO</name>